<name>A0A939PCJ1_9ACTN</name>
<dbReference type="PANTHER" id="PTHR34853:SF1">
    <property type="entry name" value="LIPASE 5"/>
    <property type="match status" value="1"/>
</dbReference>
<protein>
    <recommendedName>
        <fullName evidence="4">Lipase</fullName>
    </recommendedName>
</protein>
<gene>
    <name evidence="2" type="ORF">J4573_23715</name>
</gene>
<keyword evidence="1" id="KW-0732">Signal</keyword>
<dbReference type="RefSeq" id="WP_208257995.1">
    <property type="nucleotide sequence ID" value="NZ_JAGEOJ010000009.1"/>
</dbReference>
<feature type="signal peptide" evidence="1">
    <location>
        <begin position="1"/>
        <end position="28"/>
    </location>
</feature>
<dbReference type="AlphaFoldDB" id="A0A939PCJ1"/>
<evidence type="ECO:0008006" key="4">
    <source>
        <dbReference type="Google" id="ProtNLM"/>
    </source>
</evidence>
<keyword evidence="3" id="KW-1185">Reference proteome</keyword>
<feature type="chain" id="PRO_5037507009" description="Lipase" evidence="1">
    <location>
        <begin position="29"/>
        <end position="408"/>
    </location>
</feature>
<evidence type="ECO:0000256" key="1">
    <source>
        <dbReference type="SAM" id="SignalP"/>
    </source>
</evidence>
<dbReference type="Proteomes" id="UP000669179">
    <property type="component" value="Unassembled WGS sequence"/>
</dbReference>
<dbReference type="InterPro" id="IPR005152">
    <property type="entry name" value="Lipase_secreted"/>
</dbReference>
<evidence type="ECO:0000313" key="2">
    <source>
        <dbReference type="EMBL" id="MBO2450131.1"/>
    </source>
</evidence>
<dbReference type="Gene3D" id="1.10.260.160">
    <property type="match status" value="1"/>
</dbReference>
<dbReference type="InterPro" id="IPR029058">
    <property type="entry name" value="AB_hydrolase_fold"/>
</dbReference>
<dbReference type="PIRSF" id="PIRSF029171">
    <property type="entry name" value="Esterase_LipA"/>
    <property type="match status" value="1"/>
</dbReference>
<dbReference type="PANTHER" id="PTHR34853">
    <property type="match status" value="1"/>
</dbReference>
<organism evidence="2 3">
    <name type="scientific">Actinomadura barringtoniae</name>
    <dbReference type="NCBI Taxonomy" id="1427535"/>
    <lineage>
        <taxon>Bacteria</taxon>
        <taxon>Bacillati</taxon>
        <taxon>Actinomycetota</taxon>
        <taxon>Actinomycetes</taxon>
        <taxon>Streptosporangiales</taxon>
        <taxon>Thermomonosporaceae</taxon>
        <taxon>Actinomadura</taxon>
    </lineage>
</organism>
<proteinExistence type="predicted"/>
<dbReference type="EMBL" id="JAGEOJ010000009">
    <property type="protein sequence ID" value="MBO2450131.1"/>
    <property type="molecule type" value="Genomic_DNA"/>
</dbReference>
<dbReference type="Gene3D" id="3.40.50.1820">
    <property type="entry name" value="alpha/beta hydrolase"/>
    <property type="match status" value="1"/>
</dbReference>
<dbReference type="GO" id="GO:0004806">
    <property type="term" value="F:triacylglycerol lipase activity"/>
    <property type="evidence" value="ECO:0007669"/>
    <property type="project" value="InterPro"/>
</dbReference>
<reference evidence="2" key="1">
    <citation type="submission" date="2021-03" db="EMBL/GenBank/DDBJ databases">
        <authorList>
            <person name="Kanchanasin P."/>
            <person name="Saeng-In P."/>
            <person name="Phongsopitanun W."/>
            <person name="Yuki M."/>
            <person name="Kudo T."/>
            <person name="Ohkuma M."/>
            <person name="Tanasupawat S."/>
        </authorList>
    </citation>
    <scope>NUCLEOTIDE SEQUENCE</scope>
    <source>
        <strain evidence="2">GKU 128</strain>
    </source>
</reference>
<comment type="caution">
    <text evidence="2">The sequence shown here is derived from an EMBL/GenBank/DDBJ whole genome shotgun (WGS) entry which is preliminary data.</text>
</comment>
<dbReference type="SUPFAM" id="SSF53474">
    <property type="entry name" value="alpha/beta-Hydrolases"/>
    <property type="match status" value="1"/>
</dbReference>
<dbReference type="GO" id="GO:0016042">
    <property type="term" value="P:lipid catabolic process"/>
    <property type="evidence" value="ECO:0007669"/>
    <property type="project" value="InterPro"/>
</dbReference>
<sequence length="408" mass="44093">MAHPMTRVTAAAVAATTVAGLTAATAGASTAVPTQRGTLVSATHLRTMSAEQARTWLKSDHFDASQVKYGVDTYRLVYRTIDARHRPTTASGLLVLPRNQAKTLRTVSYTHGTMSYKPDAPSVAKDVWGSGPAVTYGAAGFAAVSPDYLGLGLGPGVHPWKNVPSETTASMDMLRAARQAAARHGRTLDRRVLVTGFSQGASSALGLARALQAGNDPWFRLRAVAPISGGYDFKGAELPALLGGKVPSKIGVAYTTYLLTSWNRIHGLYSSPQVVFKKPYAGRVNKLFDGTTRGDVMLKSLPDRLDQLLTPRGMAMLRKPTGRFERALIEDRDAPTAWTPHVPIRLYKISNDEQAVTLNTTHYATWLRRRGVKAPVIDVGGRTYGGSRHLGSNLSGTAQIVRWFETLR</sequence>
<accession>A0A939PCJ1</accession>
<evidence type="ECO:0000313" key="3">
    <source>
        <dbReference type="Proteomes" id="UP000669179"/>
    </source>
</evidence>